<dbReference type="PROSITE" id="PS50234">
    <property type="entry name" value="VWFA"/>
    <property type="match status" value="1"/>
</dbReference>
<reference evidence="3 4" key="1">
    <citation type="journal article" date="2023" name="Plant Dis.">
        <title>First Report of Diplodia intermedia Causing Canker and Dieback Diseases on Apple Trees in Canada.</title>
        <authorList>
            <person name="Ellouze W."/>
            <person name="Ilyukhin E."/>
            <person name="Sulman M."/>
            <person name="Ali S."/>
        </authorList>
    </citation>
    <scope>NUCLEOTIDE SEQUENCE [LARGE SCALE GENOMIC DNA]</scope>
    <source>
        <strain evidence="3 4">M45-28</strain>
    </source>
</reference>
<feature type="compositionally biased region" description="Low complexity" evidence="1">
    <location>
        <begin position="278"/>
        <end position="287"/>
    </location>
</feature>
<feature type="compositionally biased region" description="Basic and acidic residues" evidence="1">
    <location>
        <begin position="234"/>
        <end position="258"/>
    </location>
</feature>
<comment type="caution">
    <text evidence="3">The sequence shown here is derived from an EMBL/GenBank/DDBJ whole genome shotgun (WGS) entry which is preliminary data.</text>
</comment>
<organism evidence="3 4">
    <name type="scientific">Diplodia intermedia</name>
    <dbReference type="NCBI Taxonomy" id="856260"/>
    <lineage>
        <taxon>Eukaryota</taxon>
        <taxon>Fungi</taxon>
        <taxon>Dikarya</taxon>
        <taxon>Ascomycota</taxon>
        <taxon>Pezizomycotina</taxon>
        <taxon>Dothideomycetes</taxon>
        <taxon>Dothideomycetes incertae sedis</taxon>
        <taxon>Botryosphaeriales</taxon>
        <taxon>Botryosphaeriaceae</taxon>
        <taxon>Diplodia</taxon>
    </lineage>
</organism>
<feature type="region of interest" description="Disordered" evidence="1">
    <location>
        <begin position="233"/>
        <end position="303"/>
    </location>
</feature>
<dbReference type="SUPFAM" id="SSF53300">
    <property type="entry name" value="vWA-like"/>
    <property type="match status" value="1"/>
</dbReference>
<dbReference type="GO" id="GO:0000502">
    <property type="term" value="C:proteasome complex"/>
    <property type="evidence" value="ECO:0007669"/>
    <property type="project" value="UniProtKB-KW"/>
</dbReference>
<evidence type="ECO:0000313" key="4">
    <source>
        <dbReference type="Proteomes" id="UP001521184"/>
    </source>
</evidence>
<dbReference type="Pfam" id="PF13519">
    <property type="entry name" value="VWA_2"/>
    <property type="match status" value="1"/>
</dbReference>
<feature type="compositionally biased region" description="Basic and acidic residues" evidence="1">
    <location>
        <begin position="267"/>
        <end position="277"/>
    </location>
</feature>
<dbReference type="Proteomes" id="UP001521184">
    <property type="component" value="Unassembled WGS sequence"/>
</dbReference>
<keyword evidence="4" id="KW-1185">Reference proteome</keyword>
<protein>
    <submittedName>
        <fullName evidence="3">Proteasome regulatory particle base subunit rpn10</fullName>
    </submittedName>
</protein>
<dbReference type="PANTHER" id="PTHR10223:SF0">
    <property type="entry name" value="26S PROTEASOME NON-ATPASE REGULATORY SUBUNIT 4"/>
    <property type="match status" value="1"/>
</dbReference>
<name>A0ABR3TSI0_9PEZI</name>
<dbReference type="InterPro" id="IPR002035">
    <property type="entry name" value="VWF_A"/>
</dbReference>
<dbReference type="InterPro" id="IPR036465">
    <property type="entry name" value="vWFA_dom_sf"/>
</dbReference>
<dbReference type="EMBL" id="JAKEKT020000028">
    <property type="protein sequence ID" value="KAL1643285.1"/>
    <property type="molecule type" value="Genomic_DNA"/>
</dbReference>
<feature type="domain" description="VWFA" evidence="2">
    <location>
        <begin position="5"/>
        <end position="189"/>
    </location>
</feature>
<dbReference type="SMART" id="SM00327">
    <property type="entry name" value="VWA"/>
    <property type="match status" value="1"/>
</dbReference>
<evidence type="ECO:0000256" key="1">
    <source>
        <dbReference type="SAM" id="MobiDB-lite"/>
    </source>
</evidence>
<dbReference type="InterPro" id="IPR027040">
    <property type="entry name" value="PSMD4"/>
</dbReference>
<dbReference type="Gene3D" id="1.10.287.3990">
    <property type="match status" value="1"/>
</dbReference>
<dbReference type="Gene3D" id="3.40.50.410">
    <property type="entry name" value="von Willebrand factor, type A domain"/>
    <property type="match status" value="1"/>
</dbReference>
<sequence length="303" mass="32126">MVLEASMIVVDNSESSRNGDYVPSRFEAQEDAVNLIFSAKIQSNPESSVGLMSMGGSGPEVLTTLTTDMGKILDGLHRTKIRGSPHFSTGINIAALALKHRQNKSQRQRIIVFTCSALAEDEKSLVKLAKRMKKNNINVDIIAFGDLAPENVKKLEAFNENVKGGDGSHLAIIPPSANLLSDAIVTTPIIGGEAAPSGGAGAGAAQGGEGGGQEWEFGVDPSMDPELALALRMSYEEEKARQEREKKAQEAKEGKSELEGIAEEGGDENKPLLDKSGEPSGSGSGSKDQSDKKDKDDDKMDTA</sequence>
<dbReference type="PANTHER" id="PTHR10223">
    <property type="entry name" value="26S PROTEASOME NON-ATPASE REGULATORY SUBUNIT 4"/>
    <property type="match status" value="1"/>
</dbReference>
<evidence type="ECO:0000313" key="3">
    <source>
        <dbReference type="EMBL" id="KAL1643285.1"/>
    </source>
</evidence>
<dbReference type="CDD" id="cd01452">
    <property type="entry name" value="VWA_26S_proteasome_subunit"/>
    <property type="match status" value="1"/>
</dbReference>
<feature type="region of interest" description="Disordered" evidence="1">
    <location>
        <begin position="196"/>
        <end position="220"/>
    </location>
</feature>
<accession>A0ABR3TSI0</accession>
<evidence type="ECO:0000259" key="2">
    <source>
        <dbReference type="PROSITE" id="PS50234"/>
    </source>
</evidence>
<gene>
    <name evidence="3" type="primary">RPN10</name>
    <name evidence="3" type="ORF">SLS58_004956</name>
</gene>
<feature type="compositionally biased region" description="Gly residues" evidence="1">
    <location>
        <begin position="198"/>
        <end position="213"/>
    </location>
</feature>
<feature type="compositionally biased region" description="Basic and acidic residues" evidence="1">
    <location>
        <begin position="288"/>
        <end position="303"/>
    </location>
</feature>
<proteinExistence type="predicted"/>
<keyword evidence="3" id="KW-0647">Proteasome</keyword>